<proteinExistence type="predicted"/>
<sequence length="550" mass="63214">MLLKIFNNFKQIYRKRVMIPVYKVLIAEDETLARMLLKNSIEWNRFDMQVVADVPNGKLALEAYEKAAPDIVITDIKMPIMDGMSFIASIRKRDTRTRIVILTCVEEFDLARQAMQYGVTDYLPKLTMSPVELQKVLGKVRMELDDMRHPSGEKPALIWDKEALKESLLMDFMFRGKFTEAEFGQGLRDLGQRFELGPMYVMVMEIDHYRRLNEKFKDEKGQLVRMSLLNVLDELLGAFGKGEAYRDADNRYILLLNVTAGDGAQDPTAKLMEEVRKTFLTYFKVTLTFGVSSLGHSFGEIRLMYEEACQSAANKFTEGLNRSFRFGALPDNDNINLNEFAGKWASLGSQATKTFLQQLSVLLGHDGNLRERVIHLFLAWLHRPAAHLGLVEVTYAELTAEYGDRIRGCETLFELAEEFGNYLNALVELRQLNSFSKEIAQALALIGSKYKDELTLRQIAKTIGISPNYLSTLFKKEVRLNFMDYLTNVRIEEAKRLLQDSNKMVYEISEQVGFSDQSYFTRSFKKIVGLAPNEYRKQRSPESSEDKYDR</sequence>
<evidence type="ECO:0000259" key="7">
    <source>
        <dbReference type="PROSITE" id="PS50887"/>
    </source>
</evidence>
<comment type="caution">
    <text evidence="8">The sequence shown here is derived from an EMBL/GenBank/DDBJ whole genome shotgun (WGS) entry which is preliminary data.</text>
</comment>
<evidence type="ECO:0000313" key="8">
    <source>
        <dbReference type="EMBL" id="MEQ4481023.1"/>
    </source>
</evidence>
<dbReference type="Proteomes" id="UP001493487">
    <property type="component" value="Unassembled WGS sequence"/>
</dbReference>
<feature type="domain" description="GGDEF" evidence="7">
    <location>
        <begin position="197"/>
        <end position="328"/>
    </location>
</feature>
<dbReference type="PROSITE" id="PS50110">
    <property type="entry name" value="RESPONSE_REGULATORY"/>
    <property type="match status" value="1"/>
</dbReference>
<evidence type="ECO:0000256" key="1">
    <source>
        <dbReference type="ARBA" id="ARBA00023015"/>
    </source>
</evidence>
<dbReference type="Gene3D" id="3.40.50.2300">
    <property type="match status" value="1"/>
</dbReference>
<dbReference type="InterPro" id="IPR001789">
    <property type="entry name" value="Sig_transdc_resp-reg_receiver"/>
</dbReference>
<name>A0ABV1KLR2_9BACL</name>
<dbReference type="Pfam" id="PF12833">
    <property type="entry name" value="HTH_18"/>
    <property type="match status" value="1"/>
</dbReference>
<dbReference type="PROSITE" id="PS00041">
    <property type="entry name" value="HTH_ARAC_FAMILY_1"/>
    <property type="match status" value="1"/>
</dbReference>
<dbReference type="InterPro" id="IPR020449">
    <property type="entry name" value="Tscrpt_reg_AraC-type_HTH"/>
</dbReference>
<reference evidence="8 9" key="1">
    <citation type="journal article" date="2023" name="Genome Announc.">
        <title>Pan-Genome Analyses of the Genus Cohnella and Proposal of the Novel Species Cohnella silvisoli sp. nov., Isolated from Forest Soil.</title>
        <authorList>
            <person name="Wang C."/>
            <person name="Mao L."/>
            <person name="Bao G."/>
            <person name="Zhu H."/>
        </authorList>
    </citation>
    <scope>NUCLEOTIDE SEQUENCE [LARGE SCALE GENOMIC DNA]</scope>
    <source>
        <strain evidence="8 9">NL03-T5-1</strain>
    </source>
</reference>
<dbReference type="InterPro" id="IPR018062">
    <property type="entry name" value="HTH_AraC-typ_CS"/>
</dbReference>
<feature type="modified residue" description="4-aspartylphosphate" evidence="4">
    <location>
        <position position="75"/>
    </location>
</feature>
<dbReference type="InterPro" id="IPR009057">
    <property type="entry name" value="Homeodomain-like_sf"/>
</dbReference>
<protein>
    <submittedName>
        <fullName evidence="8">Response regulator</fullName>
    </submittedName>
</protein>
<dbReference type="PRINTS" id="PR00032">
    <property type="entry name" value="HTHARAC"/>
</dbReference>
<gene>
    <name evidence="8" type="ORF">QJS35_01300</name>
</gene>
<dbReference type="CDD" id="cd17536">
    <property type="entry name" value="REC_YesN-like"/>
    <property type="match status" value="1"/>
</dbReference>
<keyword evidence="9" id="KW-1185">Reference proteome</keyword>
<dbReference type="EMBL" id="JASKHM010000001">
    <property type="protein sequence ID" value="MEQ4481023.1"/>
    <property type="molecule type" value="Genomic_DNA"/>
</dbReference>
<dbReference type="Gene3D" id="1.10.10.60">
    <property type="entry name" value="Homeodomain-like"/>
    <property type="match status" value="2"/>
</dbReference>
<feature type="domain" description="HTH araC/xylS-type" evidence="5">
    <location>
        <begin position="440"/>
        <end position="538"/>
    </location>
</feature>
<accession>A0ABV1KLR2</accession>
<dbReference type="SMART" id="SM00342">
    <property type="entry name" value="HTH_ARAC"/>
    <property type="match status" value="1"/>
</dbReference>
<keyword evidence="3" id="KW-0804">Transcription</keyword>
<keyword evidence="2" id="KW-0238">DNA-binding</keyword>
<evidence type="ECO:0000256" key="2">
    <source>
        <dbReference type="ARBA" id="ARBA00023125"/>
    </source>
</evidence>
<evidence type="ECO:0000256" key="4">
    <source>
        <dbReference type="PROSITE-ProRule" id="PRU00169"/>
    </source>
</evidence>
<dbReference type="SUPFAM" id="SSF46689">
    <property type="entry name" value="Homeodomain-like"/>
    <property type="match status" value="2"/>
</dbReference>
<keyword evidence="1" id="KW-0805">Transcription regulation</keyword>
<dbReference type="PROSITE" id="PS01124">
    <property type="entry name" value="HTH_ARAC_FAMILY_2"/>
    <property type="match status" value="1"/>
</dbReference>
<organism evidence="8 9">
    <name type="scientific">Cohnella silvisoli</name>
    <dbReference type="NCBI Taxonomy" id="2873699"/>
    <lineage>
        <taxon>Bacteria</taxon>
        <taxon>Bacillati</taxon>
        <taxon>Bacillota</taxon>
        <taxon>Bacilli</taxon>
        <taxon>Bacillales</taxon>
        <taxon>Paenibacillaceae</taxon>
        <taxon>Cohnella</taxon>
    </lineage>
</organism>
<dbReference type="InterPro" id="IPR041522">
    <property type="entry name" value="CdaR_GGDEF"/>
</dbReference>
<dbReference type="SUPFAM" id="SSF52172">
    <property type="entry name" value="CheY-like"/>
    <property type="match status" value="1"/>
</dbReference>
<dbReference type="RefSeq" id="WP_232182674.1">
    <property type="nucleotide sequence ID" value="NZ_JAIOAP010000001.1"/>
</dbReference>
<dbReference type="PANTHER" id="PTHR43280:SF28">
    <property type="entry name" value="HTH-TYPE TRANSCRIPTIONAL ACTIVATOR RHAS"/>
    <property type="match status" value="1"/>
</dbReference>
<dbReference type="InterPro" id="IPR011006">
    <property type="entry name" value="CheY-like_superfamily"/>
</dbReference>
<dbReference type="PROSITE" id="PS50887">
    <property type="entry name" value="GGDEF"/>
    <property type="match status" value="1"/>
</dbReference>
<evidence type="ECO:0000256" key="3">
    <source>
        <dbReference type="ARBA" id="ARBA00023163"/>
    </source>
</evidence>
<keyword evidence="4" id="KW-0597">Phosphoprotein</keyword>
<evidence type="ECO:0000259" key="6">
    <source>
        <dbReference type="PROSITE" id="PS50110"/>
    </source>
</evidence>
<evidence type="ECO:0000313" key="9">
    <source>
        <dbReference type="Proteomes" id="UP001493487"/>
    </source>
</evidence>
<dbReference type="SMART" id="SM00448">
    <property type="entry name" value="REC"/>
    <property type="match status" value="1"/>
</dbReference>
<dbReference type="InterPro" id="IPR000160">
    <property type="entry name" value="GGDEF_dom"/>
</dbReference>
<dbReference type="Pfam" id="PF00072">
    <property type="entry name" value="Response_reg"/>
    <property type="match status" value="1"/>
</dbReference>
<evidence type="ECO:0000259" key="5">
    <source>
        <dbReference type="PROSITE" id="PS01124"/>
    </source>
</evidence>
<dbReference type="Pfam" id="PF17853">
    <property type="entry name" value="GGDEF_2"/>
    <property type="match status" value="1"/>
</dbReference>
<feature type="domain" description="Response regulatory" evidence="6">
    <location>
        <begin position="23"/>
        <end position="140"/>
    </location>
</feature>
<dbReference type="PANTHER" id="PTHR43280">
    <property type="entry name" value="ARAC-FAMILY TRANSCRIPTIONAL REGULATOR"/>
    <property type="match status" value="1"/>
</dbReference>
<dbReference type="InterPro" id="IPR018060">
    <property type="entry name" value="HTH_AraC"/>
</dbReference>